<reference evidence="6 7" key="2">
    <citation type="journal article" date="2016" name="Genome Announc.">
        <title>Draft Genome Sequence of a Versatile Hydrocarbon-Degrading Bacterium, Rhodococcus pyridinivorans Strain KG-16, Collected from Oil Fields in India.</title>
        <authorList>
            <person name="Aggarwal R.K."/>
            <person name="Dawar C."/>
            <person name="Phanindranath R."/>
            <person name="Mutnuri L."/>
            <person name="Dayal A.M."/>
        </authorList>
    </citation>
    <scope>NUCLEOTIDE SEQUENCE [LARGE SCALE GENOMIC DNA]</scope>
    <source>
        <strain evidence="6 7">KG-16</strain>
    </source>
</reference>
<dbReference type="InterPro" id="IPR036291">
    <property type="entry name" value="NAD(P)-bd_dom_sf"/>
</dbReference>
<feature type="region of interest" description="Disordered" evidence="4">
    <location>
        <begin position="274"/>
        <end position="302"/>
    </location>
</feature>
<comment type="caution">
    <text evidence="6">The sequence shown here is derived from an EMBL/GenBank/DDBJ whole genome shotgun (WGS) entry which is preliminary data.</text>
</comment>
<organism evidence="6 7">
    <name type="scientific">Rhodococcus pyridinivorans KG-16</name>
    <dbReference type="NCBI Taxonomy" id="1441730"/>
    <lineage>
        <taxon>Bacteria</taxon>
        <taxon>Bacillati</taxon>
        <taxon>Actinomycetota</taxon>
        <taxon>Actinomycetes</taxon>
        <taxon>Mycobacteriales</taxon>
        <taxon>Nocardiaceae</taxon>
        <taxon>Rhodococcus</taxon>
    </lineage>
</organism>
<dbReference type="PROSITE" id="PS00061">
    <property type="entry name" value="ADH_SHORT"/>
    <property type="match status" value="1"/>
</dbReference>
<dbReference type="AlphaFoldDB" id="A0A0V9UHC9"/>
<keyword evidence="2" id="KW-0560">Oxidoreductase</keyword>
<dbReference type="SUPFAM" id="SSF51735">
    <property type="entry name" value="NAD(P)-binding Rossmann-fold domains"/>
    <property type="match status" value="1"/>
</dbReference>
<dbReference type="PATRIC" id="fig|1441730.3.peg.3775"/>
<sequence>MSPNVHGKRVVITGGARGIGQATAEALVAAGARVAIGDIDKDLVQDTAARIGARFGTTVLGLPLDVTDRGSFDEFLSLVHMEFGGIDVLVNNAGIMPTGAFLDESDTVTDRQIDVNVRGVILGSKLAAARFTEQRYGHIVNLGSVVGIEGAPGLAVYSATKHAVIGLGSVLRQELAGSNIVVSTIAPGFVRTELIAGMKPNALIEKLAMVGPDEVAAAIVQVIATARPGLRYVPRTAGAILGALKTVPEATRHRISAAFGLQSLALNTDETARAAYRRRTEAPSQAGAGEDSVAKDPSGSAP</sequence>
<proteinExistence type="inferred from homology"/>
<evidence type="ECO:0000256" key="3">
    <source>
        <dbReference type="RuleBase" id="RU000363"/>
    </source>
</evidence>
<dbReference type="GO" id="GO:0016616">
    <property type="term" value="F:oxidoreductase activity, acting on the CH-OH group of donors, NAD or NADP as acceptor"/>
    <property type="evidence" value="ECO:0007669"/>
    <property type="project" value="TreeGrafter"/>
</dbReference>
<evidence type="ECO:0000259" key="5">
    <source>
        <dbReference type="SMART" id="SM00822"/>
    </source>
</evidence>
<dbReference type="CDD" id="cd05233">
    <property type="entry name" value="SDR_c"/>
    <property type="match status" value="1"/>
</dbReference>
<protein>
    <submittedName>
        <fullName evidence="6">Short-chain dehydrogenase</fullName>
    </submittedName>
</protein>
<dbReference type="FunFam" id="3.40.50.720:FF:000084">
    <property type="entry name" value="Short-chain dehydrogenase reductase"/>
    <property type="match status" value="1"/>
</dbReference>
<evidence type="ECO:0000256" key="4">
    <source>
        <dbReference type="SAM" id="MobiDB-lite"/>
    </source>
</evidence>
<dbReference type="RefSeq" id="WP_060653084.1">
    <property type="nucleotide sequence ID" value="NZ_AZXY01000009.1"/>
</dbReference>
<dbReference type="Pfam" id="PF00106">
    <property type="entry name" value="adh_short"/>
    <property type="match status" value="1"/>
</dbReference>
<evidence type="ECO:0000313" key="6">
    <source>
        <dbReference type="EMBL" id="KSZ57400.1"/>
    </source>
</evidence>
<dbReference type="PANTHER" id="PTHR24322:SF736">
    <property type="entry name" value="RETINOL DEHYDROGENASE 10"/>
    <property type="match status" value="1"/>
</dbReference>
<dbReference type="InterPro" id="IPR002347">
    <property type="entry name" value="SDR_fam"/>
</dbReference>
<evidence type="ECO:0000256" key="2">
    <source>
        <dbReference type="ARBA" id="ARBA00023002"/>
    </source>
</evidence>
<evidence type="ECO:0000256" key="1">
    <source>
        <dbReference type="ARBA" id="ARBA00006484"/>
    </source>
</evidence>
<feature type="domain" description="Ketoreductase" evidence="5">
    <location>
        <begin position="8"/>
        <end position="193"/>
    </location>
</feature>
<dbReference type="InterPro" id="IPR057326">
    <property type="entry name" value="KR_dom"/>
</dbReference>
<dbReference type="InterPro" id="IPR020904">
    <property type="entry name" value="Sc_DH/Rdtase_CS"/>
</dbReference>
<dbReference type="Gene3D" id="3.40.50.720">
    <property type="entry name" value="NAD(P)-binding Rossmann-like Domain"/>
    <property type="match status" value="1"/>
</dbReference>
<dbReference type="EMBL" id="AZXY01000009">
    <property type="protein sequence ID" value="KSZ57400.1"/>
    <property type="molecule type" value="Genomic_DNA"/>
</dbReference>
<dbReference type="PRINTS" id="PR00081">
    <property type="entry name" value="GDHRDH"/>
</dbReference>
<comment type="similarity">
    <text evidence="1 3">Belongs to the short-chain dehydrogenases/reductases (SDR) family.</text>
</comment>
<evidence type="ECO:0000313" key="7">
    <source>
        <dbReference type="Proteomes" id="UP000053060"/>
    </source>
</evidence>
<dbReference type="SMART" id="SM00822">
    <property type="entry name" value="PKS_KR"/>
    <property type="match status" value="1"/>
</dbReference>
<dbReference type="PRINTS" id="PR00080">
    <property type="entry name" value="SDRFAMILY"/>
</dbReference>
<dbReference type="PANTHER" id="PTHR24322">
    <property type="entry name" value="PKSB"/>
    <property type="match status" value="1"/>
</dbReference>
<reference evidence="7" key="1">
    <citation type="submission" date="2015-01" db="EMBL/GenBank/DDBJ databases">
        <title>Draft genome sequence of Rhodococcus pyridinivorans strain KG-16, a hydrocarbon-degrading bacterium.</title>
        <authorList>
            <person name="Aggarwal R.K."/>
            <person name="Dawar C."/>
        </authorList>
    </citation>
    <scope>NUCLEOTIDE SEQUENCE [LARGE SCALE GENOMIC DNA]</scope>
    <source>
        <strain evidence="7">KG-16</strain>
    </source>
</reference>
<accession>A0A0V9UHC9</accession>
<name>A0A0V9UHC9_9NOCA</name>
<gene>
    <name evidence="6" type="ORF">Z045_18120</name>
</gene>
<dbReference type="NCBIfam" id="NF005878">
    <property type="entry name" value="PRK07825.1"/>
    <property type="match status" value="1"/>
</dbReference>
<dbReference type="Proteomes" id="UP000053060">
    <property type="component" value="Unassembled WGS sequence"/>
</dbReference>